<keyword evidence="4" id="KW-0808">Transferase</keyword>
<keyword evidence="6" id="KW-0418">Kinase</keyword>
<evidence type="ECO:0000256" key="2">
    <source>
        <dbReference type="ARBA" id="ARBA00022448"/>
    </source>
</evidence>
<evidence type="ECO:0000256" key="4">
    <source>
        <dbReference type="ARBA" id="ARBA00022679"/>
    </source>
</evidence>
<dbReference type="AlphaFoldDB" id="A0A099IBY5"/>
<evidence type="ECO:0000256" key="6">
    <source>
        <dbReference type="ARBA" id="ARBA00022777"/>
    </source>
</evidence>
<gene>
    <name evidence="8" type="ORF">CIAN88_03520</name>
    <name evidence="9" type="ORF">MKC95_13195</name>
</gene>
<evidence type="ECO:0000259" key="7">
    <source>
        <dbReference type="PROSITE" id="PS51093"/>
    </source>
</evidence>
<dbReference type="Proteomes" id="UP001203972">
    <property type="component" value="Unassembled WGS sequence"/>
</dbReference>
<dbReference type="SUPFAM" id="SSF51261">
    <property type="entry name" value="Duplicated hybrid motif"/>
    <property type="match status" value="1"/>
</dbReference>
<proteinExistence type="predicted"/>
<dbReference type="Proteomes" id="UP000030008">
    <property type="component" value="Unassembled WGS sequence"/>
</dbReference>
<dbReference type="PROSITE" id="PS00371">
    <property type="entry name" value="PTS_EIIA_TYPE_1_HIS"/>
    <property type="match status" value="1"/>
</dbReference>
<dbReference type="RefSeq" id="WP_008818350.1">
    <property type="nucleotide sequence ID" value="NZ_AP025565.1"/>
</dbReference>
<dbReference type="NCBIfam" id="TIGR00830">
    <property type="entry name" value="PTBA"/>
    <property type="match status" value="1"/>
</dbReference>
<dbReference type="PROSITE" id="PS51093">
    <property type="entry name" value="PTS_EIIA_TYPE_1"/>
    <property type="match status" value="1"/>
</dbReference>
<dbReference type="PANTHER" id="PTHR45008:SF1">
    <property type="entry name" value="PTS SYSTEM GLUCOSE-SPECIFIC EIIA COMPONENT"/>
    <property type="match status" value="1"/>
</dbReference>
<dbReference type="InterPro" id="IPR001127">
    <property type="entry name" value="PTS_EIIA_1_perm"/>
</dbReference>
<accession>A0A099IBY5</accession>
<dbReference type="EMBL" id="JQIF01000016">
    <property type="protein sequence ID" value="KGJ54418.1"/>
    <property type="molecule type" value="Genomic_DNA"/>
</dbReference>
<keyword evidence="5" id="KW-0598">Phosphotransferase system</keyword>
<dbReference type="GO" id="GO:0016301">
    <property type="term" value="F:kinase activity"/>
    <property type="evidence" value="ECO:0007669"/>
    <property type="project" value="UniProtKB-KW"/>
</dbReference>
<dbReference type="EMBL" id="JAKTMA010000022">
    <property type="protein sequence ID" value="MCR0233723.1"/>
    <property type="molecule type" value="Genomic_DNA"/>
</dbReference>
<evidence type="ECO:0000313" key="10">
    <source>
        <dbReference type="Proteomes" id="UP000030008"/>
    </source>
</evidence>
<organism evidence="8 10">
    <name type="scientific">Clostridium innocuum</name>
    <dbReference type="NCBI Taxonomy" id="1522"/>
    <lineage>
        <taxon>Bacteria</taxon>
        <taxon>Bacillati</taxon>
        <taxon>Bacillota</taxon>
        <taxon>Clostridia</taxon>
        <taxon>Eubacteriales</taxon>
        <taxon>Clostridiaceae</taxon>
        <taxon>Clostridium</taxon>
    </lineage>
</organism>
<evidence type="ECO:0000313" key="8">
    <source>
        <dbReference type="EMBL" id="KGJ54418.1"/>
    </source>
</evidence>
<dbReference type="InterPro" id="IPR011055">
    <property type="entry name" value="Dup_hybrid_motif"/>
</dbReference>
<dbReference type="InterPro" id="IPR050890">
    <property type="entry name" value="PTS_EIIA_component"/>
</dbReference>
<protein>
    <submittedName>
        <fullName evidence="9">PTS glucose transporter subunit IIA</fullName>
    </submittedName>
    <submittedName>
        <fullName evidence="8">PTS sucrose transporter subunit IIBC</fullName>
    </submittedName>
</protein>
<keyword evidence="2" id="KW-0813">Transport</keyword>
<evidence type="ECO:0000256" key="5">
    <source>
        <dbReference type="ARBA" id="ARBA00022683"/>
    </source>
</evidence>
<reference evidence="9" key="2">
    <citation type="journal article" date="2022" name="Clin. Infect. Dis.">
        <title>Association between Clostridium innocuum and antibiotic-associated diarrhea in adults and children: A cross-sectional study and comparative genomics analysis.</title>
        <authorList>
            <person name="Cherny K.E."/>
            <person name="Muscat E.B."/>
            <person name="Balaji A."/>
            <person name="Mukherjee J."/>
            <person name="Ozer E.A."/>
            <person name="Angarone M.P."/>
            <person name="Hauser A.R."/>
            <person name="Sichel J.S."/>
            <person name="Amponsah E."/>
            <person name="Kociolek L.K."/>
        </authorList>
    </citation>
    <scope>NUCLEOTIDE SEQUENCE</scope>
    <source>
        <strain evidence="9">NU1-AC-029v</strain>
    </source>
</reference>
<comment type="caution">
    <text evidence="8">The sequence shown here is derived from an EMBL/GenBank/DDBJ whole genome shotgun (WGS) entry which is preliminary data.</text>
</comment>
<evidence type="ECO:0000256" key="3">
    <source>
        <dbReference type="ARBA" id="ARBA00022597"/>
    </source>
</evidence>
<sequence length="170" mass="19057">MRLLRKRKSCNSTAGIYIASPCDGEVLPLQESKDPMFRDAVLGQGCFVYPKDDCIYAPVNGVVEAVFPTRHAIGIRSQSGLQLLLHFGINTVQLNGLYMKTHVRKGDVITEGKLLAEMNIAGVIKAGYDPDVYVIILESEHKKVTVFEREVYHGETLMEVRDTTERMQIE</sequence>
<name>A0A099IBY5_CLOIN</name>
<feature type="domain" description="PTS EIIA type-1" evidence="7">
    <location>
        <begin position="34"/>
        <end position="138"/>
    </location>
</feature>
<dbReference type="GO" id="GO:0005737">
    <property type="term" value="C:cytoplasm"/>
    <property type="evidence" value="ECO:0007669"/>
    <property type="project" value="UniProtKB-SubCell"/>
</dbReference>
<dbReference type="GO" id="GO:0009401">
    <property type="term" value="P:phosphoenolpyruvate-dependent sugar phosphotransferase system"/>
    <property type="evidence" value="ECO:0007669"/>
    <property type="project" value="UniProtKB-KW"/>
</dbReference>
<reference evidence="8 10" key="1">
    <citation type="submission" date="2014-08" db="EMBL/GenBank/DDBJ databases">
        <title>Clostridium innocuum, an unnegligible vancomycin-resistant pathogen causing extra-intestinal infections.</title>
        <authorList>
            <person name="Feng Y."/>
            <person name="Chiu C.-H."/>
        </authorList>
    </citation>
    <scope>NUCLEOTIDE SEQUENCE [LARGE SCALE GENOMIC DNA]</scope>
    <source>
        <strain evidence="8 10">AN88</strain>
    </source>
</reference>
<evidence type="ECO:0000313" key="9">
    <source>
        <dbReference type="EMBL" id="MCR0233723.1"/>
    </source>
</evidence>
<dbReference type="Pfam" id="PF00358">
    <property type="entry name" value="PTS_EIIA_1"/>
    <property type="match status" value="1"/>
</dbReference>
<evidence type="ECO:0000256" key="1">
    <source>
        <dbReference type="ARBA" id="ARBA00004496"/>
    </source>
</evidence>
<keyword evidence="3 9" id="KW-0762">Sugar transport</keyword>
<comment type="subcellular location">
    <subcellularLocation>
        <location evidence="1">Cytoplasm</location>
    </subcellularLocation>
</comment>
<dbReference type="PANTHER" id="PTHR45008">
    <property type="entry name" value="PTS SYSTEM GLUCOSE-SPECIFIC EIIA COMPONENT"/>
    <property type="match status" value="1"/>
</dbReference>
<dbReference type="Gene3D" id="2.70.70.10">
    <property type="entry name" value="Glucose Permease (Domain IIA)"/>
    <property type="match status" value="1"/>
</dbReference>